<dbReference type="Proteomes" id="UP000236736">
    <property type="component" value="Unassembled WGS sequence"/>
</dbReference>
<evidence type="ECO:0000313" key="3">
    <source>
        <dbReference type="Proteomes" id="UP000236736"/>
    </source>
</evidence>
<reference evidence="3" key="1">
    <citation type="submission" date="2016-10" db="EMBL/GenBank/DDBJ databases">
        <authorList>
            <person name="Varghese N."/>
            <person name="Submissions S."/>
        </authorList>
    </citation>
    <scope>NUCLEOTIDE SEQUENCE [LARGE SCALE GENOMIC DNA]</scope>
    <source>
        <strain evidence="3">DSM 17298</strain>
    </source>
</reference>
<dbReference type="STRING" id="1120964.GCA_001313265_03939"/>
<dbReference type="EMBL" id="FNVR01000004">
    <property type="protein sequence ID" value="SEF70474.1"/>
    <property type="molecule type" value="Genomic_DNA"/>
</dbReference>
<evidence type="ECO:0000259" key="1">
    <source>
        <dbReference type="Pfam" id="PF21956"/>
    </source>
</evidence>
<sequence>MKKFGAFYFEYSKFDQRSLVMEQKVKPVFHKRIFWDVNFENLDYDKKYKFVIERVFERGDVPDIRNCRRYYGDELVAEVLLNAKFLPEMRIYLAAAVIDRPIEDFRCYKLRRSNPELFPY</sequence>
<dbReference type="InterPro" id="IPR053830">
    <property type="entry name" value="DUF6922"/>
</dbReference>
<dbReference type="AlphaFoldDB" id="A0A1H5U617"/>
<dbReference type="OrthoDB" id="1364214at2"/>
<feature type="domain" description="DUF6922" evidence="1">
    <location>
        <begin position="29"/>
        <end position="80"/>
    </location>
</feature>
<gene>
    <name evidence="2" type="ORF">SAMN03080598_01071</name>
</gene>
<evidence type="ECO:0000313" key="2">
    <source>
        <dbReference type="EMBL" id="SEF70474.1"/>
    </source>
</evidence>
<proteinExistence type="predicted"/>
<dbReference type="RefSeq" id="WP_103923765.1">
    <property type="nucleotide sequence ID" value="NZ_BBFN01000019.1"/>
</dbReference>
<dbReference type="Pfam" id="PF21956">
    <property type="entry name" value="DUF6922"/>
    <property type="match status" value="1"/>
</dbReference>
<name>A0A1H5U617_9BACT</name>
<accession>A0A1H5U617</accession>
<protein>
    <recommendedName>
        <fullName evidence="1">DUF6922 domain-containing protein</fullName>
    </recommendedName>
</protein>
<keyword evidence="3" id="KW-1185">Reference proteome</keyword>
<organism evidence="2 3">
    <name type="scientific">Algoriphagus boritolerans DSM 17298 = JCM 18970</name>
    <dbReference type="NCBI Taxonomy" id="1120964"/>
    <lineage>
        <taxon>Bacteria</taxon>
        <taxon>Pseudomonadati</taxon>
        <taxon>Bacteroidota</taxon>
        <taxon>Cytophagia</taxon>
        <taxon>Cytophagales</taxon>
        <taxon>Cyclobacteriaceae</taxon>
        <taxon>Algoriphagus</taxon>
    </lineage>
</organism>